<name>A0ABV7PW06_9ACTN</name>
<dbReference type="Gene3D" id="1.10.10.10">
    <property type="entry name" value="Winged helix-like DNA-binding domain superfamily/Winged helix DNA-binding domain"/>
    <property type="match status" value="1"/>
</dbReference>
<dbReference type="InterPro" id="IPR036390">
    <property type="entry name" value="WH_DNA-bd_sf"/>
</dbReference>
<dbReference type="Proteomes" id="UP001595712">
    <property type="component" value="Unassembled WGS sequence"/>
</dbReference>
<proteinExistence type="predicted"/>
<sequence>MTGERTGHHEYADEIGLYFESYGLPRIPGRILGWLLVCEPPHQTAEELAEALDISRGSVSMAMKMLSANKAVVRQAVPGSRRTHWRLRPGFWLDEAAEKARQAHEWIKQTERGLELLADAPPESRQRLEEAKEMYTFLAEQYGRIETLWHEQRKQ</sequence>
<evidence type="ECO:0000256" key="2">
    <source>
        <dbReference type="ARBA" id="ARBA00023125"/>
    </source>
</evidence>
<dbReference type="EMBL" id="JBHRWO010000008">
    <property type="protein sequence ID" value="MFC3492620.1"/>
    <property type="molecule type" value="Genomic_DNA"/>
</dbReference>
<dbReference type="Gene3D" id="1.10.287.160">
    <property type="entry name" value="HR1 repeat"/>
    <property type="match status" value="1"/>
</dbReference>
<dbReference type="RefSeq" id="WP_387973540.1">
    <property type="nucleotide sequence ID" value="NZ_JBHRWO010000008.1"/>
</dbReference>
<dbReference type="PANTHER" id="PTHR38465:SF2">
    <property type="entry name" value="HTH-TYPE TRANSCRIPTIONAL REGULATOR MMPR5"/>
    <property type="match status" value="1"/>
</dbReference>
<dbReference type="Pfam" id="PF12802">
    <property type="entry name" value="MarR_2"/>
    <property type="match status" value="1"/>
</dbReference>
<dbReference type="InterPro" id="IPR000835">
    <property type="entry name" value="HTH_MarR-typ"/>
</dbReference>
<gene>
    <name evidence="5" type="ORF">ACFO8M_08995</name>
</gene>
<organism evidence="5 6">
    <name type="scientific">Glycomyces rhizosphaerae</name>
    <dbReference type="NCBI Taxonomy" id="2054422"/>
    <lineage>
        <taxon>Bacteria</taxon>
        <taxon>Bacillati</taxon>
        <taxon>Actinomycetota</taxon>
        <taxon>Actinomycetes</taxon>
        <taxon>Glycomycetales</taxon>
        <taxon>Glycomycetaceae</taxon>
        <taxon>Glycomyces</taxon>
    </lineage>
</organism>
<keyword evidence="6" id="KW-1185">Reference proteome</keyword>
<comment type="caution">
    <text evidence="5">The sequence shown here is derived from an EMBL/GenBank/DDBJ whole genome shotgun (WGS) entry which is preliminary data.</text>
</comment>
<dbReference type="InterPro" id="IPR036388">
    <property type="entry name" value="WH-like_DNA-bd_sf"/>
</dbReference>
<feature type="domain" description="HTH marR-type" evidence="4">
    <location>
        <begin position="22"/>
        <end position="82"/>
    </location>
</feature>
<keyword evidence="1" id="KW-0805">Transcription regulation</keyword>
<dbReference type="InterPro" id="IPR052362">
    <property type="entry name" value="HTH-GbsR_regulator"/>
</dbReference>
<protein>
    <submittedName>
        <fullName evidence="5">GbsR/MarR family transcriptional regulator</fullName>
    </submittedName>
</protein>
<evidence type="ECO:0000313" key="5">
    <source>
        <dbReference type="EMBL" id="MFC3492620.1"/>
    </source>
</evidence>
<evidence type="ECO:0000256" key="3">
    <source>
        <dbReference type="ARBA" id="ARBA00023163"/>
    </source>
</evidence>
<accession>A0ABV7PW06</accession>
<dbReference type="PANTHER" id="PTHR38465">
    <property type="entry name" value="HTH-TYPE TRANSCRIPTIONAL REGULATOR MJ1563-RELATED"/>
    <property type="match status" value="1"/>
</dbReference>
<evidence type="ECO:0000256" key="1">
    <source>
        <dbReference type="ARBA" id="ARBA00023015"/>
    </source>
</evidence>
<evidence type="ECO:0000313" key="6">
    <source>
        <dbReference type="Proteomes" id="UP001595712"/>
    </source>
</evidence>
<evidence type="ECO:0000259" key="4">
    <source>
        <dbReference type="Pfam" id="PF12802"/>
    </source>
</evidence>
<dbReference type="SUPFAM" id="SSF46785">
    <property type="entry name" value="Winged helix' DNA-binding domain"/>
    <property type="match status" value="1"/>
</dbReference>
<reference evidence="6" key="1">
    <citation type="journal article" date="2019" name="Int. J. Syst. Evol. Microbiol.">
        <title>The Global Catalogue of Microorganisms (GCM) 10K type strain sequencing project: providing services to taxonomists for standard genome sequencing and annotation.</title>
        <authorList>
            <consortium name="The Broad Institute Genomics Platform"/>
            <consortium name="The Broad Institute Genome Sequencing Center for Infectious Disease"/>
            <person name="Wu L."/>
            <person name="Ma J."/>
        </authorList>
    </citation>
    <scope>NUCLEOTIDE SEQUENCE [LARGE SCALE GENOMIC DNA]</scope>
    <source>
        <strain evidence="6">CGMCC 4.7396</strain>
    </source>
</reference>
<keyword evidence="2" id="KW-0238">DNA-binding</keyword>
<keyword evidence="3" id="KW-0804">Transcription</keyword>